<dbReference type="InterPro" id="IPR002577">
    <property type="entry name" value="HTH_HxlR"/>
</dbReference>
<feature type="domain" description="HTH hxlR-type" evidence="4">
    <location>
        <begin position="10"/>
        <end position="108"/>
    </location>
</feature>
<dbReference type="RefSeq" id="WP_273628890.1">
    <property type="nucleotide sequence ID" value="NZ_CP117167.1"/>
</dbReference>
<keyword evidence="6" id="KW-1185">Reference proteome</keyword>
<sequence length="144" mass="16145">MKEIKHRSDCPISYGLDFFGDKWTLLIVRDIVIYNKNTFGDFLNADEKMATNILSDRLKTLEAEGFLLKYAVPGKGKVAYCLTEKGITLVPIIVELSAWGSAHNENNDSTKREAFAKALKKSKTGLISQLQAKLLKDYHSHLPA</sequence>
<dbReference type="PANTHER" id="PTHR33204">
    <property type="entry name" value="TRANSCRIPTIONAL REGULATOR, MARR FAMILY"/>
    <property type="match status" value="1"/>
</dbReference>
<keyword evidence="2" id="KW-0238">DNA-binding</keyword>
<evidence type="ECO:0000313" key="5">
    <source>
        <dbReference type="EMBL" id="WCT10698.1"/>
    </source>
</evidence>
<name>A0ABY7T353_9SPHI</name>
<keyword evidence="3" id="KW-0804">Transcription</keyword>
<dbReference type="PROSITE" id="PS51118">
    <property type="entry name" value="HTH_HXLR"/>
    <property type="match status" value="1"/>
</dbReference>
<dbReference type="InterPro" id="IPR036390">
    <property type="entry name" value="WH_DNA-bd_sf"/>
</dbReference>
<protein>
    <submittedName>
        <fullName evidence="5">Helix-turn-helix domain-containing protein</fullName>
    </submittedName>
</protein>
<evidence type="ECO:0000256" key="3">
    <source>
        <dbReference type="ARBA" id="ARBA00023163"/>
    </source>
</evidence>
<dbReference type="SUPFAM" id="SSF46785">
    <property type="entry name" value="Winged helix' DNA-binding domain"/>
    <property type="match status" value="1"/>
</dbReference>
<dbReference type="InterPro" id="IPR036388">
    <property type="entry name" value="WH-like_DNA-bd_sf"/>
</dbReference>
<evidence type="ECO:0000256" key="2">
    <source>
        <dbReference type="ARBA" id="ARBA00023125"/>
    </source>
</evidence>
<keyword evidence="1" id="KW-0805">Transcription regulation</keyword>
<gene>
    <name evidence="5" type="ORF">PQO05_18335</name>
</gene>
<evidence type="ECO:0000256" key="1">
    <source>
        <dbReference type="ARBA" id="ARBA00023015"/>
    </source>
</evidence>
<evidence type="ECO:0000313" key="6">
    <source>
        <dbReference type="Proteomes" id="UP001216139"/>
    </source>
</evidence>
<dbReference type="PANTHER" id="PTHR33204:SF37">
    <property type="entry name" value="HTH-TYPE TRANSCRIPTIONAL REGULATOR YODB"/>
    <property type="match status" value="1"/>
</dbReference>
<dbReference type="Proteomes" id="UP001216139">
    <property type="component" value="Chromosome"/>
</dbReference>
<dbReference type="Pfam" id="PF01638">
    <property type="entry name" value="HxlR"/>
    <property type="match status" value="1"/>
</dbReference>
<proteinExistence type="predicted"/>
<organism evidence="5 6">
    <name type="scientific">Mucilaginibacter jinjuensis</name>
    <dbReference type="NCBI Taxonomy" id="1176721"/>
    <lineage>
        <taxon>Bacteria</taxon>
        <taxon>Pseudomonadati</taxon>
        <taxon>Bacteroidota</taxon>
        <taxon>Sphingobacteriia</taxon>
        <taxon>Sphingobacteriales</taxon>
        <taxon>Sphingobacteriaceae</taxon>
        <taxon>Mucilaginibacter</taxon>
    </lineage>
</organism>
<dbReference type="EMBL" id="CP117167">
    <property type="protein sequence ID" value="WCT10698.1"/>
    <property type="molecule type" value="Genomic_DNA"/>
</dbReference>
<evidence type="ECO:0000259" key="4">
    <source>
        <dbReference type="PROSITE" id="PS51118"/>
    </source>
</evidence>
<dbReference type="Gene3D" id="1.10.10.10">
    <property type="entry name" value="Winged helix-like DNA-binding domain superfamily/Winged helix DNA-binding domain"/>
    <property type="match status" value="1"/>
</dbReference>
<accession>A0ABY7T353</accession>
<reference evidence="5 6" key="1">
    <citation type="submission" date="2023-02" db="EMBL/GenBank/DDBJ databases">
        <title>Genome sequence of Mucilaginibacter jinjuensis strain KACC 16571.</title>
        <authorList>
            <person name="Kim S."/>
            <person name="Heo J."/>
            <person name="Kwon S.-W."/>
        </authorList>
    </citation>
    <scope>NUCLEOTIDE SEQUENCE [LARGE SCALE GENOMIC DNA]</scope>
    <source>
        <strain evidence="5 6">KACC 16571</strain>
    </source>
</reference>